<accession>A0A9E2BIN0</accession>
<dbReference type="PANTHER" id="PTHR12682:SF11">
    <property type="entry name" value="PROTEIN ARCHEASE"/>
    <property type="match status" value="1"/>
</dbReference>
<evidence type="ECO:0000256" key="4">
    <source>
        <dbReference type="ARBA" id="ARBA00022837"/>
    </source>
</evidence>
<evidence type="ECO:0000313" key="6">
    <source>
        <dbReference type="EMBL" id="MBT9144835.1"/>
    </source>
</evidence>
<comment type="caution">
    <text evidence="6">The sequence shown here is derived from an EMBL/GenBank/DDBJ whole genome shotgun (WGS) entry which is preliminary data.</text>
</comment>
<evidence type="ECO:0000256" key="1">
    <source>
        <dbReference type="ARBA" id="ARBA00007963"/>
    </source>
</evidence>
<dbReference type="GO" id="GO:0046872">
    <property type="term" value="F:metal ion binding"/>
    <property type="evidence" value="ECO:0007669"/>
    <property type="project" value="UniProtKB-KW"/>
</dbReference>
<reference evidence="6 7" key="1">
    <citation type="journal article" date="2021" name="bioRxiv">
        <title>Unique metabolic strategies in Hadean analogues reveal hints for primordial physiology.</title>
        <authorList>
            <person name="Nobu M.K."/>
            <person name="Nakai R."/>
            <person name="Tamazawa S."/>
            <person name="Mori H."/>
            <person name="Toyoda A."/>
            <person name="Ijiri A."/>
            <person name="Suzuki S."/>
            <person name="Kurokawa K."/>
            <person name="Kamagata Y."/>
            <person name="Tamaki H."/>
        </authorList>
    </citation>
    <scope>NUCLEOTIDE SEQUENCE [LARGE SCALE GENOMIC DNA]</scope>
    <source>
        <strain evidence="6">BS525</strain>
    </source>
</reference>
<organism evidence="6 7">
    <name type="scientific">Psychracetigena formicireducens</name>
    <dbReference type="NCBI Taxonomy" id="2986056"/>
    <lineage>
        <taxon>Bacteria</taxon>
        <taxon>Bacillati</taxon>
        <taxon>Candidatus Lithacetigenota</taxon>
        <taxon>Candidatus Psychracetigena</taxon>
    </lineage>
</organism>
<dbReference type="InterPro" id="IPR023572">
    <property type="entry name" value="Archease_dom"/>
</dbReference>
<dbReference type="PANTHER" id="PTHR12682">
    <property type="entry name" value="ARCHEASE"/>
    <property type="match status" value="1"/>
</dbReference>
<dbReference type="EMBL" id="QLTW01000025">
    <property type="protein sequence ID" value="MBT9144835.1"/>
    <property type="molecule type" value="Genomic_DNA"/>
</dbReference>
<dbReference type="Proteomes" id="UP000811545">
    <property type="component" value="Unassembled WGS sequence"/>
</dbReference>
<evidence type="ECO:0000259" key="5">
    <source>
        <dbReference type="Pfam" id="PF01951"/>
    </source>
</evidence>
<dbReference type="InterPro" id="IPR002804">
    <property type="entry name" value="Archease"/>
</dbReference>
<dbReference type="GO" id="GO:0008033">
    <property type="term" value="P:tRNA processing"/>
    <property type="evidence" value="ECO:0007669"/>
    <property type="project" value="UniProtKB-KW"/>
</dbReference>
<keyword evidence="2" id="KW-0819">tRNA processing</keyword>
<name>A0A9E2BIN0_PSYF1</name>
<keyword evidence="4" id="KW-0106">Calcium</keyword>
<evidence type="ECO:0000256" key="2">
    <source>
        <dbReference type="ARBA" id="ARBA00022694"/>
    </source>
</evidence>
<proteinExistence type="inferred from homology"/>
<dbReference type="InterPro" id="IPR036820">
    <property type="entry name" value="Archease_dom_sf"/>
</dbReference>
<dbReference type="Pfam" id="PF01951">
    <property type="entry name" value="Archease"/>
    <property type="match status" value="1"/>
</dbReference>
<protein>
    <submittedName>
        <fullName evidence="6">Protein archease</fullName>
    </submittedName>
</protein>
<gene>
    <name evidence="6" type="ORF">DDT42_00688</name>
</gene>
<feature type="domain" description="Archease" evidence="5">
    <location>
        <begin position="3"/>
        <end position="135"/>
    </location>
</feature>
<evidence type="ECO:0000313" key="7">
    <source>
        <dbReference type="Proteomes" id="UP000811545"/>
    </source>
</evidence>
<evidence type="ECO:0000256" key="3">
    <source>
        <dbReference type="ARBA" id="ARBA00022723"/>
    </source>
</evidence>
<sequence length="135" mass="15503">MAFRYLEHTADIGIAARGESKEQVIEEICLAFTNLIYDSEKVKSQEFRELIIDSRTNAGKIVDLLSKILYLIDGEDFLIKEVKVKNFKPLVVIVGGELMNPLQHKMKSMVKAVTHYKAYFRKKGSTYLARVYLDI</sequence>
<dbReference type="Gene3D" id="3.55.10.10">
    <property type="entry name" value="Archease domain"/>
    <property type="match status" value="1"/>
</dbReference>
<dbReference type="SUPFAM" id="SSF69819">
    <property type="entry name" value="MTH1598-like"/>
    <property type="match status" value="1"/>
</dbReference>
<keyword evidence="3" id="KW-0479">Metal-binding</keyword>
<dbReference type="AlphaFoldDB" id="A0A9E2BIN0"/>
<comment type="similarity">
    <text evidence="1">Belongs to the archease family.</text>
</comment>